<keyword evidence="3" id="KW-1003">Cell membrane</keyword>
<comment type="caution">
    <text evidence="11">The sequence shown here is derived from an EMBL/GenBank/DDBJ whole genome shotgun (WGS) entry which is preliminary data.</text>
</comment>
<proteinExistence type="predicted"/>
<keyword evidence="2" id="KW-0813">Transport</keyword>
<evidence type="ECO:0000256" key="6">
    <source>
        <dbReference type="ARBA" id="ARBA00022840"/>
    </source>
</evidence>
<name>A0ABQ6HS91_9MICO</name>
<dbReference type="SUPFAM" id="SSF52540">
    <property type="entry name" value="P-loop containing nucleoside triphosphate hydrolases"/>
    <property type="match status" value="1"/>
</dbReference>
<evidence type="ECO:0000313" key="11">
    <source>
        <dbReference type="EMBL" id="GMA21340.1"/>
    </source>
</evidence>
<sequence>MIRARALSHSYDKGATLVLDDVSVELTRGCVTGLIGPNGAGKSTLLSAMARLLVPDSGQVLLDDLDVLKAPAKEVAKRLAVLRQDARVTARLTVVDLVRFGRFPYSKGRLTDRDHEVVQECLDQVGMDGFRDRHLDELSGGQRQRAFVAMVLAQETEFVLLDEPLNNLDMEHAAATMRLLRRAADELGRTVIVVLHDVNVAAAACDVVVGMRDGRVVAHGSAREVVSSEGLREVYGLDIPVHEIDGSPVALHWAMGARRPEPAVPVN</sequence>
<gene>
    <name evidence="11" type="primary">cbrD</name>
    <name evidence="11" type="ORF">GCM10025862_33610</name>
</gene>
<dbReference type="EMBL" id="BSUJ01000001">
    <property type="protein sequence ID" value="GMA21340.1"/>
    <property type="molecule type" value="Genomic_DNA"/>
</dbReference>
<evidence type="ECO:0000256" key="1">
    <source>
        <dbReference type="ARBA" id="ARBA00004202"/>
    </source>
</evidence>
<dbReference type="InterPro" id="IPR003439">
    <property type="entry name" value="ABC_transporter-like_ATP-bd"/>
</dbReference>
<evidence type="ECO:0000313" key="12">
    <source>
        <dbReference type="Proteomes" id="UP001157109"/>
    </source>
</evidence>
<organism evidence="11 12">
    <name type="scientific">Arsenicicoccus piscis</name>
    <dbReference type="NCBI Taxonomy" id="673954"/>
    <lineage>
        <taxon>Bacteria</taxon>
        <taxon>Bacillati</taxon>
        <taxon>Actinomycetota</taxon>
        <taxon>Actinomycetes</taxon>
        <taxon>Micrococcales</taxon>
        <taxon>Intrasporangiaceae</taxon>
        <taxon>Arsenicicoccus</taxon>
    </lineage>
</organism>
<keyword evidence="6" id="KW-0067">ATP-binding</keyword>
<dbReference type="RefSeq" id="WP_241441599.1">
    <property type="nucleotide sequence ID" value="NZ_BSUJ01000001.1"/>
</dbReference>
<dbReference type="InterPro" id="IPR027417">
    <property type="entry name" value="P-loop_NTPase"/>
</dbReference>
<keyword evidence="12" id="KW-1185">Reference proteome</keyword>
<evidence type="ECO:0000256" key="9">
    <source>
        <dbReference type="ARBA" id="ARBA00023136"/>
    </source>
</evidence>
<dbReference type="InterPro" id="IPR017871">
    <property type="entry name" value="ABC_transporter-like_CS"/>
</dbReference>
<dbReference type="Proteomes" id="UP001157109">
    <property type="component" value="Unassembled WGS sequence"/>
</dbReference>
<feature type="domain" description="ABC transporter" evidence="10">
    <location>
        <begin position="2"/>
        <end position="238"/>
    </location>
</feature>
<accession>A0ABQ6HS91</accession>
<dbReference type="InterPro" id="IPR003593">
    <property type="entry name" value="AAA+_ATPase"/>
</dbReference>
<keyword evidence="4" id="KW-0410">Iron transport</keyword>
<evidence type="ECO:0000256" key="5">
    <source>
        <dbReference type="ARBA" id="ARBA00022741"/>
    </source>
</evidence>
<protein>
    <submittedName>
        <fullName evidence="11">ABC transporter permease</fullName>
    </submittedName>
</protein>
<dbReference type="PROSITE" id="PS00211">
    <property type="entry name" value="ABC_TRANSPORTER_1"/>
    <property type="match status" value="1"/>
</dbReference>
<dbReference type="CDD" id="cd03214">
    <property type="entry name" value="ABC_Iron-Siderophores_B12_Hemin"/>
    <property type="match status" value="1"/>
</dbReference>
<evidence type="ECO:0000256" key="7">
    <source>
        <dbReference type="ARBA" id="ARBA00023004"/>
    </source>
</evidence>
<reference evidence="12" key="1">
    <citation type="journal article" date="2019" name="Int. J. Syst. Evol. Microbiol.">
        <title>The Global Catalogue of Microorganisms (GCM) 10K type strain sequencing project: providing services to taxonomists for standard genome sequencing and annotation.</title>
        <authorList>
            <consortium name="The Broad Institute Genomics Platform"/>
            <consortium name="The Broad Institute Genome Sequencing Center for Infectious Disease"/>
            <person name="Wu L."/>
            <person name="Ma J."/>
        </authorList>
    </citation>
    <scope>NUCLEOTIDE SEQUENCE [LARGE SCALE GENOMIC DNA]</scope>
    <source>
        <strain evidence="12">NBRC 105830</strain>
    </source>
</reference>
<evidence type="ECO:0000256" key="8">
    <source>
        <dbReference type="ARBA" id="ARBA00023065"/>
    </source>
</evidence>
<dbReference type="Gene3D" id="3.40.50.300">
    <property type="entry name" value="P-loop containing nucleotide triphosphate hydrolases"/>
    <property type="match status" value="1"/>
</dbReference>
<keyword evidence="7" id="KW-0408">Iron</keyword>
<keyword evidence="8" id="KW-0406">Ion transport</keyword>
<dbReference type="InterPro" id="IPR051535">
    <property type="entry name" value="Siderophore_ABC-ATPase"/>
</dbReference>
<keyword evidence="9" id="KW-0472">Membrane</keyword>
<evidence type="ECO:0000259" key="10">
    <source>
        <dbReference type="PROSITE" id="PS50893"/>
    </source>
</evidence>
<dbReference type="Pfam" id="PF00005">
    <property type="entry name" value="ABC_tran"/>
    <property type="match status" value="1"/>
</dbReference>
<dbReference type="SMART" id="SM00382">
    <property type="entry name" value="AAA"/>
    <property type="match status" value="1"/>
</dbReference>
<evidence type="ECO:0000256" key="4">
    <source>
        <dbReference type="ARBA" id="ARBA00022496"/>
    </source>
</evidence>
<comment type="subcellular location">
    <subcellularLocation>
        <location evidence="1">Cell membrane</location>
        <topology evidence="1">Peripheral membrane protein</topology>
    </subcellularLocation>
</comment>
<dbReference type="PANTHER" id="PTHR42771">
    <property type="entry name" value="IRON(3+)-HYDROXAMATE IMPORT ATP-BINDING PROTEIN FHUC"/>
    <property type="match status" value="1"/>
</dbReference>
<keyword evidence="5" id="KW-0547">Nucleotide-binding</keyword>
<evidence type="ECO:0000256" key="3">
    <source>
        <dbReference type="ARBA" id="ARBA00022475"/>
    </source>
</evidence>
<dbReference type="PROSITE" id="PS50893">
    <property type="entry name" value="ABC_TRANSPORTER_2"/>
    <property type="match status" value="1"/>
</dbReference>
<evidence type="ECO:0000256" key="2">
    <source>
        <dbReference type="ARBA" id="ARBA00022448"/>
    </source>
</evidence>
<dbReference type="PANTHER" id="PTHR42771:SF3">
    <property type="entry name" value="PETROBACTIN IMPORT ATP-BINDING PROTEIN YCLP"/>
    <property type="match status" value="1"/>
</dbReference>